<evidence type="ECO:0000313" key="2">
    <source>
        <dbReference type="EMBL" id="HEC73683.1"/>
    </source>
</evidence>
<dbReference type="SUPFAM" id="SSF51197">
    <property type="entry name" value="Clavaminate synthase-like"/>
    <property type="match status" value="1"/>
</dbReference>
<comment type="caution">
    <text evidence="2">The sequence shown here is derived from an EMBL/GenBank/DDBJ whole genome shotgun (WGS) entry which is preliminary data.</text>
</comment>
<organism evidence="2">
    <name type="scientific">Methylophaga aminisulfidivorans</name>
    <dbReference type="NCBI Taxonomy" id="230105"/>
    <lineage>
        <taxon>Bacteria</taxon>
        <taxon>Pseudomonadati</taxon>
        <taxon>Pseudomonadota</taxon>
        <taxon>Gammaproteobacteria</taxon>
        <taxon>Thiotrichales</taxon>
        <taxon>Piscirickettsiaceae</taxon>
        <taxon>Methylophaga</taxon>
    </lineage>
</organism>
<dbReference type="Pfam" id="PF05118">
    <property type="entry name" value="Asp_Arg_Hydrox"/>
    <property type="match status" value="1"/>
</dbReference>
<reference evidence="2" key="1">
    <citation type="journal article" date="2020" name="mSystems">
        <title>Genome- and Community-Level Interaction Insights into Carbon Utilization and Element Cycling Functions of Hydrothermarchaeota in Hydrothermal Sediment.</title>
        <authorList>
            <person name="Zhou Z."/>
            <person name="Liu Y."/>
            <person name="Xu W."/>
            <person name="Pan J."/>
            <person name="Luo Z.H."/>
            <person name="Li M."/>
        </authorList>
    </citation>
    <scope>NUCLEOTIDE SEQUENCE [LARGE SCALE GENOMIC DNA]</scope>
    <source>
        <strain evidence="2">HyVt-380</strain>
    </source>
</reference>
<dbReference type="InterPro" id="IPR007803">
    <property type="entry name" value="Asp/Arg/Pro-Hydrxlase"/>
</dbReference>
<dbReference type="InterPro" id="IPR027443">
    <property type="entry name" value="IPNS-like_sf"/>
</dbReference>
<dbReference type="Proteomes" id="UP000886384">
    <property type="component" value="Unassembled WGS sequence"/>
</dbReference>
<dbReference type="EMBL" id="DRHY01000102">
    <property type="protein sequence ID" value="HEC73683.1"/>
    <property type="molecule type" value="Genomic_DNA"/>
</dbReference>
<gene>
    <name evidence="2" type="ORF">ENI26_04825</name>
</gene>
<proteinExistence type="predicted"/>
<protein>
    <submittedName>
        <fullName evidence="2">Aspartyl beta-hydroxylase</fullName>
    </submittedName>
</protein>
<name>A0A7C1ZPF5_9GAMM</name>
<accession>A0A7C1ZPF5</accession>
<sequence>MSAFPGQVNQLTTINNNDIDALLTALHHQSHLWEYWNALKPNKFNVFENCTQHIVFKYPVDLRHHDLSVTFPLWQEWQHLIQPLINQAVVNYEYKNAGIARIMLAKLLPQSKVPLHIDASPSATIPHKIHIPLQTSEGVVMNFADKDCHLPVGFAYELNNRIQHGVSNSSNSERIHLIFDYFDKSVSQ</sequence>
<feature type="domain" description="Aspartyl/asparaginy/proline hydroxylase" evidence="1">
    <location>
        <begin position="93"/>
        <end position="181"/>
    </location>
</feature>
<dbReference type="AlphaFoldDB" id="A0A7C1ZPF5"/>
<evidence type="ECO:0000259" key="1">
    <source>
        <dbReference type="Pfam" id="PF05118"/>
    </source>
</evidence>
<dbReference type="Gene3D" id="2.60.120.330">
    <property type="entry name" value="B-lactam Antibiotic, Isopenicillin N Synthase, Chain"/>
    <property type="match status" value="1"/>
</dbReference>